<dbReference type="InterPro" id="IPR037066">
    <property type="entry name" value="Plug_dom_sf"/>
</dbReference>
<dbReference type="InterPro" id="IPR008969">
    <property type="entry name" value="CarboxyPept-like_regulatory"/>
</dbReference>
<feature type="domain" description="TonB-dependent receptor plug" evidence="9">
    <location>
        <begin position="117"/>
        <end position="224"/>
    </location>
</feature>
<reference evidence="10 11" key="1">
    <citation type="submission" date="2016-11" db="EMBL/GenBank/DDBJ databases">
        <title>Whole Genome Sequencing of Mucilaginibacter polytrichastri RG4-7(T) isolated from the moss sample.</title>
        <authorList>
            <person name="Li Y."/>
        </authorList>
    </citation>
    <scope>NUCLEOTIDE SEQUENCE [LARGE SCALE GENOMIC DNA]</scope>
    <source>
        <strain evidence="10 11">RG4-7</strain>
    </source>
</reference>
<dbReference type="Pfam" id="PF07715">
    <property type="entry name" value="Plug"/>
    <property type="match status" value="1"/>
</dbReference>
<evidence type="ECO:0000256" key="8">
    <source>
        <dbReference type="SAM" id="SignalP"/>
    </source>
</evidence>
<keyword evidence="4 7" id="KW-0812">Transmembrane</keyword>
<dbReference type="Gene3D" id="2.60.40.1120">
    <property type="entry name" value="Carboxypeptidase-like, regulatory domain"/>
    <property type="match status" value="1"/>
</dbReference>
<feature type="chain" id="PRO_5012004851" description="TonB-dependent receptor plug domain-containing protein" evidence="8">
    <location>
        <begin position="21"/>
        <end position="1081"/>
    </location>
</feature>
<dbReference type="SUPFAM" id="SSF49464">
    <property type="entry name" value="Carboxypeptidase regulatory domain-like"/>
    <property type="match status" value="1"/>
</dbReference>
<dbReference type="GO" id="GO:0009279">
    <property type="term" value="C:cell outer membrane"/>
    <property type="evidence" value="ECO:0007669"/>
    <property type="project" value="UniProtKB-SubCell"/>
</dbReference>
<evidence type="ECO:0000256" key="4">
    <source>
        <dbReference type="ARBA" id="ARBA00022692"/>
    </source>
</evidence>
<dbReference type="EMBL" id="MPPL01000001">
    <property type="protein sequence ID" value="OKS86958.1"/>
    <property type="molecule type" value="Genomic_DNA"/>
</dbReference>
<sequence length="1081" mass="117557">MTKTLLQICFMLLLSATALAQNRQITGQVLDKEGNDPIVGATVLIKGTSQGGQTDVNGKFKLNVPSEGNTILIIRYVGYKTREITVSATQTNISVPLSSDSQQLNEVVAVGFATVKRRDLTGSVSSVTAKQLKDIPVASAGQALAGRLAGVQITQSEGSPDADIRIRVRGGGSITQDNSPLYIIDGVQVENGLNSISPQDIESIDVLKDAASTAIYGARGANGVVIISTKGGHQQRTVVNYNGYFGVSQLANELKVMNPYDFVVYQYERNRFSPSADSTQFIKDYGRSFDSLSRFKSVPFVDWQKKALGRNAIQQQHNISITGGSATTQFNVSFTNDQHEGTVLNSNYTRNLINFRFDHTASDHLKIGFNARYSAQIVDGAGTSNAGSSSYNNLRNSVKYRPFNLPGVPDDGIDPAYLDETNQAGNNLGILNPIANANAQYRKNYQNVTNFNGYLNYTFNKYFAFKTTLGLDFNNQKQNAFDDVITFNSRINGSGQPLAGTVTSNTNTLDLSNVITFNNAAANSKHHSINVILGNEFYNLHTESTNNQFKLFPIGIDPVTALNQFNLGTIVPTYPLQTYATSHLLSFFGRANYDFDKKYYASFTLRADGSSKFAPGRQWGYFPSGSLAWRISDENFMKEFKALSDLKLRLSYGTSGNNRINDYLFEPAFNANALYGLNESTTSIGFSPAYLFNPLLKWETTVSKNIGIDFGILSNRIQISLDAYNNTTKNLLINVPVPTSSGYATQLQNVGKTANRGIEAQVNATIIQKKSFTWSANFNIAYNNNKIIALAPGQASYLQNSGWGVSGQPADFIVKVGSPVGSVYGYQSDGFYKVSDFNYNAATQTYTLKTGVADPSKVIGIAQPGLVKYKDLNGDGVITDADKTVLGTTNPKITGGLNQSFGFMHFDMSVFLNFQAAAKVLNANEIEFTNGYTSNTNLLAQATGRWKTIDANGNQVQKVVNGVVTGIAPDQLAALNANAKYAIPVTGSAAFYPTSSAVENAAFVRINNVTLGYTFTGAFLKKIHVTKFRIYATGNNLGIITSYSGYDPDVNTRRGTPVTPGVDYAAYPRSRSYLFGVNLTL</sequence>
<dbReference type="AlphaFoldDB" id="A0A1Q5ZYY9"/>
<evidence type="ECO:0000256" key="2">
    <source>
        <dbReference type="ARBA" id="ARBA00022448"/>
    </source>
</evidence>
<evidence type="ECO:0000313" key="10">
    <source>
        <dbReference type="EMBL" id="OKS86958.1"/>
    </source>
</evidence>
<evidence type="ECO:0000256" key="6">
    <source>
        <dbReference type="ARBA" id="ARBA00023237"/>
    </source>
</evidence>
<evidence type="ECO:0000259" key="9">
    <source>
        <dbReference type="Pfam" id="PF07715"/>
    </source>
</evidence>
<proteinExistence type="inferred from homology"/>
<dbReference type="Gene3D" id="2.170.130.10">
    <property type="entry name" value="TonB-dependent receptor, plug domain"/>
    <property type="match status" value="1"/>
</dbReference>
<evidence type="ECO:0000256" key="7">
    <source>
        <dbReference type="PROSITE-ProRule" id="PRU01360"/>
    </source>
</evidence>
<comment type="caution">
    <text evidence="10">The sequence shown here is derived from an EMBL/GenBank/DDBJ whole genome shotgun (WGS) entry which is preliminary data.</text>
</comment>
<dbReference type="InterPro" id="IPR036942">
    <property type="entry name" value="Beta-barrel_TonB_sf"/>
</dbReference>
<comment type="similarity">
    <text evidence="7">Belongs to the TonB-dependent receptor family.</text>
</comment>
<feature type="signal peptide" evidence="8">
    <location>
        <begin position="1"/>
        <end position="20"/>
    </location>
</feature>
<evidence type="ECO:0000256" key="5">
    <source>
        <dbReference type="ARBA" id="ARBA00023136"/>
    </source>
</evidence>
<dbReference type="OrthoDB" id="9768177at2"/>
<dbReference type="RefSeq" id="WP_074489637.1">
    <property type="nucleotide sequence ID" value="NZ_FPAM01000005.1"/>
</dbReference>
<keyword evidence="2 7" id="KW-0813">Transport</keyword>
<dbReference type="SUPFAM" id="SSF56935">
    <property type="entry name" value="Porins"/>
    <property type="match status" value="1"/>
</dbReference>
<dbReference type="Proteomes" id="UP000186720">
    <property type="component" value="Unassembled WGS sequence"/>
</dbReference>
<protein>
    <recommendedName>
        <fullName evidence="9">TonB-dependent receptor plug domain-containing protein</fullName>
    </recommendedName>
</protein>
<evidence type="ECO:0000313" key="11">
    <source>
        <dbReference type="Proteomes" id="UP000186720"/>
    </source>
</evidence>
<comment type="subcellular location">
    <subcellularLocation>
        <location evidence="1 7">Cell outer membrane</location>
        <topology evidence="1 7">Multi-pass membrane protein</topology>
    </subcellularLocation>
</comment>
<dbReference type="NCBIfam" id="TIGR04056">
    <property type="entry name" value="OMP_RagA_SusC"/>
    <property type="match status" value="1"/>
</dbReference>
<dbReference type="NCBIfam" id="TIGR04057">
    <property type="entry name" value="SusC_RagA_signa"/>
    <property type="match status" value="1"/>
</dbReference>
<evidence type="ECO:0000256" key="1">
    <source>
        <dbReference type="ARBA" id="ARBA00004571"/>
    </source>
</evidence>
<gene>
    <name evidence="10" type="ORF">RG47T_2416</name>
</gene>
<keyword evidence="3 7" id="KW-1134">Transmembrane beta strand</keyword>
<keyword evidence="5 7" id="KW-0472">Membrane</keyword>
<dbReference type="FunFam" id="2.170.130.10:FF:000008">
    <property type="entry name" value="SusC/RagA family TonB-linked outer membrane protein"/>
    <property type="match status" value="1"/>
</dbReference>
<name>A0A1Q5ZYY9_9SPHI</name>
<keyword evidence="8" id="KW-0732">Signal</keyword>
<keyword evidence="11" id="KW-1185">Reference proteome</keyword>
<evidence type="ECO:0000256" key="3">
    <source>
        <dbReference type="ARBA" id="ARBA00022452"/>
    </source>
</evidence>
<dbReference type="InterPro" id="IPR023997">
    <property type="entry name" value="TonB-dep_OMP_SusC/RagA_CS"/>
</dbReference>
<dbReference type="InterPro" id="IPR012910">
    <property type="entry name" value="Plug_dom"/>
</dbReference>
<keyword evidence="6 7" id="KW-0998">Cell outer membrane</keyword>
<dbReference type="STRING" id="1302689.RG47T_2416"/>
<dbReference type="InterPro" id="IPR039426">
    <property type="entry name" value="TonB-dep_rcpt-like"/>
</dbReference>
<dbReference type="InterPro" id="IPR023996">
    <property type="entry name" value="TonB-dep_OMP_SusC/RagA"/>
</dbReference>
<dbReference type="PROSITE" id="PS52016">
    <property type="entry name" value="TONB_DEPENDENT_REC_3"/>
    <property type="match status" value="1"/>
</dbReference>
<organism evidence="10 11">
    <name type="scientific">Mucilaginibacter polytrichastri</name>
    <dbReference type="NCBI Taxonomy" id="1302689"/>
    <lineage>
        <taxon>Bacteria</taxon>
        <taxon>Pseudomonadati</taxon>
        <taxon>Bacteroidota</taxon>
        <taxon>Sphingobacteriia</taxon>
        <taxon>Sphingobacteriales</taxon>
        <taxon>Sphingobacteriaceae</taxon>
        <taxon>Mucilaginibacter</taxon>
    </lineage>
</organism>
<dbReference type="Gene3D" id="2.40.170.20">
    <property type="entry name" value="TonB-dependent receptor, beta-barrel domain"/>
    <property type="match status" value="1"/>
</dbReference>
<dbReference type="Pfam" id="PF13715">
    <property type="entry name" value="CarbopepD_reg_2"/>
    <property type="match status" value="1"/>
</dbReference>
<accession>A0A1Q5ZYY9</accession>